<comment type="cofactor">
    <cofactor evidence="1">
        <name>pyridoxal 5'-phosphate</name>
        <dbReference type="ChEBI" id="CHEBI:597326"/>
    </cofactor>
</comment>
<dbReference type="NCBIfam" id="TIGR03251">
    <property type="entry name" value="LAT_fam"/>
    <property type="match status" value="1"/>
</dbReference>
<dbReference type="OrthoDB" id="9801834at2"/>
<dbReference type="InterPro" id="IPR017657">
    <property type="entry name" value="L-lysine_6-transaminase"/>
</dbReference>
<dbReference type="PANTHER" id="PTHR43206">
    <property type="entry name" value="AMINOTRANSFERASE"/>
    <property type="match status" value="1"/>
</dbReference>
<evidence type="ECO:0000256" key="4">
    <source>
        <dbReference type="ARBA" id="ARBA00022576"/>
    </source>
</evidence>
<reference evidence="11" key="1">
    <citation type="journal article" date="2004" name="Environ. Microbiol.">
        <title>The genome of Desulfotalea psychrophila, a sulfate-reducing bacterium from permanently cold Arctic sediments.</title>
        <authorList>
            <person name="Rabus R."/>
            <person name="Ruepp A."/>
            <person name="Frickey T."/>
            <person name="Rattei T."/>
            <person name="Fartmann B."/>
            <person name="Stark M."/>
            <person name="Bauer M."/>
            <person name="Zibat A."/>
            <person name="Lombardot T."/>
            <person name="Becker I."/>
            <person name="Amann J."/>
            <person name="Gellner K."/>
            <person name="Teeling H."/>
            <person name="Leuschner W.D."/>
            <person name="Gloeckner F.-O."/>
            <person name="Lupas A.N."/>
            <person name="Amann R."/>
            <person name="Klenk H.-P."/>
        </authorList>
    </citation>
    <scope>NUCLEOTIDE SEQUENCE [LARGE SCALE GENOMIC DNA]</scope>
    <source>
        <strain evidence="11">DSM 12343 / LSv54</strain>
    </source>
</reference>
<keyword evidence="5 10" id="KW-0808">Transferase</keyword>
<dbReference type="GO" id="GO:0045484">
    <property type="term" value="F:L-lysine 6-transaminase activity"/>
    <property type="evidence" value="ECO:0007669"/>
    <property type="project" value="UniProtKB-EC"/>
</dbReference>
<evidence type="ECO:0000256" key="2">
    <source>
        <dbReference type="ARBA" id="ARBA00008954"/>
    </source>
</evidence>
<dbReference type="EC" id="2.6.1.36" evidence="3"/>
<evidence type="ECO:0000313" key="10">
    <source>
        <dbReference type="EMBL" id="CAG37062.1"/>
    </source>
</evidence>
<evidence type="ECO:0000256" key="9">
    <source>
        <dbReference type="RuleBase" id="RU003560"/>
    </source>
</evidence>
<organism evidence="10 11">
    <name type="scientific">Desulfotalea psychrophila (strain LSv54 / DSM 12343)</name>
    <dbReference type="NCBI Taxonomy" id="177439"/>
    <lineage>
        <taxon>Bacteria</taxon>
        <taxon>Pseudomonadati</taxon>
        <taxon>Thermodesulfobacteriota</taxon>
        <taxon>Desulfobulbia</taxon>
        <taxon>Desulfobulbales</taxon>
        <taxon>Desulfocapsaceae</taxon>
        <taxon>Desulfotalea</taxon>
    </lineage>
</organism>
<dbReference type="GO" id="GO:0017000">
    <property type="term" value="P:antibiotic biosynthetic process"/>
    <property type="evidence" value="ECO:0007669"/>
    <property type="project" value="InterPro"/>
</dbReference>
<dbReference type="KEGG" id="dps:DP2333"/>
<evidence type="ECO:0000256" key="3">
    <source>
        <dbReference type="ARBA" id="ARBA00013071"/>
    </source>
</evidence>
<dbReference type="GO" id="GO:0009450">
    <property type="term" value="P:gamma-aminobutyric acid catabolic process"/>
    <property type="evidence" value="ECO:0007669"/>
    <property type="project" value="TreeGrafter"/>
</dbReference>
<accession>Q6AKR3</accession>
<dbReference type="GO" id="GO:0030170">
    <property type="term" value="F:pyridoxal phosphate binding"/>
    <property type="evidence" value="ECO:0007669"/>
    <property type="project" value="InterPro"/>
</dbReference>
<evidence type="ECO:0000313" key="11">
    <source>
        <dbReference type="Proteomes" id="UP000000602"/>
    </source>
</evidence>
<dbReference type="STRING" id="177439.DP2333"/>
<dbReference type="SUPFAM" id="SSF53383">
    <property type="entry name" value="PLP-dependent transferases"/>
    <property type="match status" value="1"/>
</dbReference>
<dbReference type="HOGENOM" id="CLU_016922_10_1_7"/>
<dbReference type="InterPro" id="IPR015421">
    <property type="entry name" value="PyrdxlP-dep_Trfase_major"/>
</dbReference>
<evidence type="ECO:0000256" key="7">
    <source>
        <dbReference type="ARBA" id="ARBA00030921"/>
    </source>
</evidence>
<keyword evidence="11" id="KW-1185">Reference proteome</keyword>
<protein>
    <recommendedName>
        <fullName evidence="8">L-lysine-epsilon aminotransferase</fullName>
        <ecNumber evidence="3">2.6.1.36</ecNumber>
    </recommendedName>
    <alternativeName>
        <fullName evidence="7">Lysine 6-aminotransferase</fullName>
    </alternativeName>
</protein>
<dbReference type="InterPro" id="IPR015422">
    <property type="entry name" value="PyrdxlP-dep_Trfase_small"/>
</dbReference>
<evidence type="ECO:0000256" key="5">
    <source>
        <dbReference type="ARBA" id="ARBA00022679"/>
    </source>
</evidence>
<dbReference type="RefSeq" id="WP_011189574.1">
    <property type="nucleotide sequence ID" value="NC_006138.1"/>
</dbReference>
<dbReference type="InterPro" id="IPR015424">
    <property type="entry name" value="PyrdxlP-dep_Trfase"/>
</dbReference>
<comment type="similarity">
    <text evidence="2 9">Belongs to the class-III pyridoxal-phosphate-dependent aminotransferase family.</text>
</comment>
<dbReference type="CDD" id="cd00610">
    <property type="entry name" value="OAT_like"/>
    <property type="match status" value="1"/>
</dbReference>
<dbReference type="PIRSF" id="PIRSF000521">
    <property type="entry name" value="Transaminase_4ab_Lys_Orn"/>
    <property type="match status" value="1"/>
</dbReference>
<proteinExistence type="inferred from homology"/>
<evidence type="ECO:0000256" key="8">
    <source>
        <dbReference type="ARBA" id="ARBA00050040"/>
    </source>
</evidence>
<dbReference type="Gene3D" id="3.90.1150.10">
    <property type="entry name" value="Aspartate Aminotransferase, domain 1"/>
    <property type="match status" value="1"/>
</dbReference>
<dbReference type="PANTHER" id="PTHR43206:SF2">
    <property type="entry name" value="4-AMINOBUTYRATE AMINOTRANSFERASE GABT"/>
    <property type="match status" value="1"/>
</dbReference>
<evidence type="ECO:0000256" key="6">
    <source>
        <dbReference type="ARBA" id="ARBA00022898"/>
    </source>
</evidence>
<dbReference type="AlphaFoldDB" id="Q6AKR3"/>
<keyword evidence="6 9" id="KW-0663">Pyridoxal phosphate</keyword>
<dbReference type="Pfam" id="PF00202">
    <property type="entry name" value="Aminotran_3"/>
    <property type="match status" value="1"/>
</dbReference>
<dbReference type="eggNOG" id="COG0160">
    <property type="taxonomic scope" value="Bacteria"/>
</dbReference>
<name>Q6AKR3_DESPS</name>
<evidence type="ECO:0000256" key="1">
    <source>
        <dbReference type="ARBA" id="ARBA00001933"/>
    </source>
</evidence>
<gene>
    <name evidence="10" type="ordered locus">DP2333</name>
</gene>
<sequence length="436" mass="49282">MTSRVSSTLARHILADGLPLVFDLKKSRGSQLVDKNSGDSFLDFFSMFASMAVGHNHPSLLAIQEQLGAVAIQKPSSSDVYTEEFAEFVDTFAQLAMPAFMPHAFFIEGGALAVENSLKTAFDWKTRLNQARGIATPKGTKIIHFQQAFHGRSGYTLSLTNTHDPRKTKFFPIMDWPRILNPKITFPLNRENLGQVIELEERALAQIHQVIGREGDDIAGLIIEPIQGEGGDNHFRPIFFRQLRKICDDHDILFIVDEIQSGMGITGKMWAHEHLEIEPDILCFGKKTQVCGIMASKRIDKVENNVFKESSRLNSTFGGNLVDMVRCTHILRIIEEERLVDNARVQGNHLLRQLEGLGEEFPHLVSNPRGRGLMCAFDLPSETMRNQFIEDMYKARVLLLGCGEKAIRFRPHLVVRREEIDEGMDIIRRTIKKTMG</sequence>
<dbReference type="Proteomes" id="UP000000602">
    <property type="component" value="Chromosome"/>
</dbReference>
<dbReference type="EMBL" id="CR522870">
    <property type="protein sequence ID" value="CAG37062.1"/>
    <property type="molecule type" value="Genomic_DNA"/>
</dbReference>
<keyword evidence="4 10" id="KW-0032">Aminotransferase</keyword>
<dbReference type="Gene3D" id="3.40.640.10">
    <property type="entry name" value="Type I PLP-dependent aspartate aminotransferase-like (Major domain)"/>
    <property type="match status" value="1"/>
</dbReference>
<dbReference type="InterPro" id="IPR005814">
    <property type="entry name" value="Aminotrans_3"/>
</dbReference>